<proteinExistence type="predicted"/>
<dbReference type="RefSeq" id="WP_252769798.1">
    <property type="nucleotide sequence ID" value="NZ_JAMXMC010000006.1"/>
</dbReference>
<accession>A0ABT1BM57</accession>
<organism evidence="1 2">
    <name type="scientific">Ideonella oryzae</name>
    <dbReference type="NCBI Taxonomy" id="2937441"/>
    <lineage>
        <taxon>Bacteria</taxon>
        <taxon>Pseudomonadati</taxon>
        <taxon>Pseudomonadota</taxon>
        <taxon>Betaproteobacteria</taxon>
        <taxon>Burkholderiales</taxon>
        <taxon>Sphaerotilaceae</taxon>
        <taxon>Ideonella</taxon>
    </lineage>
</organism>
<dbReference type="Gene3D" id="1.10.490.10">
    <property type="entry name" value="Globins"/>
    <property type="match status" value="1"/>
</dbReference>
<sequence length="198" mass="22471">MASQSPPDLPVPARWQPCDHVCQRTLRWPVRQDAGPTRLADGFVTAAPCLLPEVPLPAHSVLALCGEAGIRRLVHRHMTRLRLTPLLADVQDCFDCVADRVADFVIESCGGPLYYSQHHSRLQAGGGLPVLLDEVGREIWLVQLWHSFDDVGWPRSLRADLWRWAEPLSLHLLAPRARRAPLRRYPFEEVRAWFRTPA</sequence>
<protein>
    <submittedName>
        <fullName evidence="1">Oxygen-binding protein</fullName>
    </submittedName>
</protein>
<dbReference type="InterPro" id="IPR009050">
    <property type="entry name" value="Globin-like_sf"/>
</dbReference>
<comment type="caution">
    <text evidence="1">The sequence shown here is derived from an EMBL/GenBank/DDBJ whole genome shotgun (WGS) entry which is preliminary data.</text>
</comment>
<dbReference type="SUPFAM" id="SSF46458">
    <property type="entry name" value="Globin-like"/>
    <property type="match status" value="1"/>
</dbReference>
<dbReference type="InterPro" id="IPR012292">
    <property type="entry name" value="Globin/Proto"/>
</dbReference>
<name>A0ABT1BM57_9BURK</name>
<gene>
    <name evidence="1" type="ORF">M0L44_11210</name>
</gene>
<evidence type="ECO:0000313" key="1">
    <source>
        <dbReference type="EMBL" id="MCO5977281.1"/>
    </source>
</evidence>
<keyword evidence="2" id="KW-1185">Reference proteome</keyword>
<dbReference type="Proteomes" id="UP001204851">
    <property type="component" value="Unassembled WGS sequence"/>
</dbReference>
<evidence type="ECO:0000313" key="2">
    <source>
        <dbReference type="Proteomes" id="UP001204851"/>
    </source>
</evidence>
<dbReference type="EMBL" id="JAMXMC010000006">
    <property type="protein sequence ID" value="MCO5977281.1"/>
    <property type="molecule type" value="Genomic_DNA"/>
</dbReference>
<reference evidence="1 2" key="1">
    <citation type="submission" date="2022-06" db="EMBL/GenBank/DDBJ databases">
        <title>Ideonella sp. NS12-5 Genome sequencing and assembly.</title>
        <authorList>
            <person name="Jung Y."/>
        </authorList>
    </citation>
    <scope>NUCLEOTIDE SEQUENCE [LARGE SCALE GENOMIC DNA]</scope>
    <source>
        <strain evidence="1 2">NS12-5</strain>
    </source>
</reference>